<evidence type="ECO:0000256" key="2">
    <source>
        <dbReference type="SAM" id="Phobius"/>
    </source>
</evidence>
<evidence type="ECO:0000313" key="3">
    <source>
        <dbReference type="EMBL" id="KAK6174250.1"/>
    </source>
</evidence>
<reference evidence="3 4" key="1">
    <citation type="submission" date="2024-01" db="EMBL/GenBank/DDBJ databases">
        <title>The genome of the rayed Mediterranean limpet Patella caerulea (Linnaeus, 1758).</title>
        <authorList>
            <person name="Anh-Thu Weber A."/>
            <person name="Halstead-Nussloch G."/>
        </authorList>
    </citation>
    <scope>NUCLEOTIDE SEQUENCE [LARGE SCALE GENOMIC DNA]</scope>
    <source>
        <strain evidence="3">AATW-2023a</strain>
        <tissue evidence="3">Whole specimen</tissue>
    </source>
</reference>
<name>A0AAN8JCG8_PATCE</name>
<comment type="caution">
    <text evidence="3">The sequence shown here is derived from an EMBL/GenBank/DDBJ whole genome shotgun (WGS) entry which is preliminary data.</text>
</comment>
<protein>
    <submittedName>
        <fullName evidence="3">Uncharacterized protein</fullName>
    </submittedName>
</protein>
<keyword evidence="4" id="KW-1185">Reference proteome</keyword>
<feature type="compositionally biased region" description="Polar residues" evidence="1">
    <location>
        <begin position="131"/>
        <end position="147"/>
    </location>
</feature>
<evidence type="ECO:0000313" key="4">
    <source>
        <dbReference type="Proteomes" id="UP001347796"/>
    </source>
</evidence>
<dbReference type="AlphaFoldDB" id="A0AAN8JCG8"/>
<dbReference type="EMBL" id="JAZGQO010000011">
    <property type="protein sequence ID" value="KAK6174250.1"/>
    <property type="molecule type" value="Genomic_DNA"/>
</dbReference>
<keyword evidence="2" id="KW-0472">Membrane</keyword>
<organism evidence="3 4">
    <name type="scientific">Patella caerulea</name>
    <name type="common">Rayed Mediterranean limpet</name>
    <dbReference type="NCBI Taxonomy" id="87958"/>
    <lineage>
        <taxon>Eukaryota</taxon>
        <taxon>Metazoa</taxon>
        <taxon>Spiralia</taxon>
        <taxon>Lophotrochozoa</taxon>
        <taxon>Mollusca</taxon>
        <taxon>Gastropoda</taxon>
        <taxon>Patellogastropoda</taxon>
        <taxon>Patelloidea</taxon>
        <taxon>Patellidae</taxon>
        <taxon>Patella</taxon>
    </lineage>
</organism>
<evidence type="ECO:0000256" key="1">
    <source>
        <dbReference type="SAM" id="MobiDB-lite"/>
    </source>
</evidence>
<keyword evidence="2" id="KW-0812">Transmembrane</keyword>
<keyword evidence="2" id="KW-1133">Transmembrane helix</keyword>
<dbReference type="Proteomes" id="UP001347796">
    <property type="component" value="Unassembled WGS sequence"/>
</dbReference>
<gene>
    <name evidence="3" type="ORF">SNE40_017563</name>
</gene>
<feature type="region of interest" description="Disordered" evidence="1">
    <location>
        <begin position="127"/>
        <end position="147"/>
    </location>
</feature>
<feature type="transmembrane region" description="Helical" evidence="2">
    <location>
        <begin position="67"/>
        <end position="91"/>
    </location>
</feature>
<proteinExistence type="predicted"/>
<accession>A0AAN8JCG8</accession>
<sequence length="300" mass="34029">MQERKNDSTSINVVAVMANNTNSSSTSLNVTSFPSANSSHTSLDVTLSTFPGISQGQNEAKFINDKFPLAVIIGISVFCGLLVAMAVIYLVKRSRKESYVNRPLTLAYKSGRDDLIQVVQVIHGPVDTADEQNNNPKVSQTSQTFSNKSPEIKVQAHNDVTYYNTAHEVRNNDVTYYNTEREIRSDRHQPRRLHFSFNAAQKDYNEKNLLNTIENGDGANNYYTTYNIVPPNLEEAQRLSAELKLKRASRLKESETPSEDRNYVVGERVDSVRSQNYYSEPMELYMDYENEDEHVYESVA</sequence>